<evidence type="ECO:0000259" key="1">
    <source>
        <dbReference type="Pfam" id="PF01402"/>
    </source>
</evidence>
<protein>
    <submittedName>
        <fullName evidence="2">Ribbon-helix-helix protein, CopG family</fullName>
    </submittedName>
</protein>
<feature type="domain" description="Ribbon-helix-helix protein CopG" evidence="1">
    <location>
        <begin position="47"/>
        <end position="91"/>
    </location>
</feature>
<evidence type="ECO:0000313" key="3">
    <source>
        <dbReference type="Proteomes" id="UP000739284"/>
    </source>
</evidence>
<reference evidence="2 3" key="1">
    <citation type="submission" date="2021-03" db="EMBL/GenBank/DDBJ databases">
        <title>Five novel Rahnella species.</title>
        <authorList>
            <person name="Brady C."/>
            <person name="Asselin J."/>
            <person name="Beer S."/>
            <person name="Bruberg M.B."/>
            <person name="Crampton B."/>
            <person name="Venter S."/>
            <person name="Arnold D."/>
            <person name="Denman S."/>
        </authorList>
    </citation>
    <scope>NUCLEOTIDE SEQUENCE [LARGE SCALE GENOMIC DNA]</scope>
    <source>
        <strain evidence="2 3">FRB 231</strain>
    </source>
</reference>
<sequence length="92" mass="10284">MALKRPPFSNRRVVTEAEADALANRLADRPYGDEKVIIEPVQEILTRTTISLPQNTLREIEDLALQNKRSGISPKSVSAIIRVALDAYLKKV</sequence>
<evidence type="ECO:0000313" key="2">
    <source>
        <dbReference type="EMBL" id="MBU9843543.1"/>
    </source>
</evidence>
<accession>A0ABS6L9C4</accession>
<dbReference type="EMBL" id="JAFMOY010000080">
    <property type="protein sequence ID" value="MBU9843543.1"/>
    <property type="molecule type" value="Genomic_DNA"/>
</dbReference>
<dbReference type="RefSeq" id="WP_217147609.1">
    <property type="nucleotide sequence ID" value="NZ_JAFMOY010000080.1"/>
</dbReference>
<proteinExistence type="predicted"/>
<dbReference type="Proteomes" id="UP000739284">
    <property type="component" value="Unassembled WGS sequence"/>
</dbReference>
<organism evidence="2 3">
    <name type="scientific">Rahnella ecdela</name>
    <dbReference type="NCBI Taxonomy" id="2816250"/>
    <lineage>
        <taxon>Bacteria</taxon>
        <taxon>Pseudomonadati</taxon>
        <taxon>Pseudomonadota</taxon>
        <taxon>Gammaproteobacteria</taxon>
        <taxon>Enterobacterales</taxon>
        <taxon>Yersiniaceae</taxon>
        <taxon>Rahnella</taxon>
    </lineage>
</organism>
<keyword evidence="3" id="KW-1185">Reference proteome</keyword>
<dbReference type="Pfam" id="PF01402">
    <property type="entry name" value="RHH_1"/>
    <property type="match status" value="1"/>
</dbReference>
<name>A0ABS6L9C4_9GAMM</name>
<comment type="caution">
    <text evidence="2">The sequence shown here is derived from an EMBL/GenBank/DDBJ whole genome shotgun (WGS) entry which is preliminary data.</text>
</comment>
<dbReference type="InterPro" id="IPR002145">
    <property type="entry name" value="CopG"/>
</dbReference>
<gene>
    <name evidence="2" type="ORF">J1784_00485</name>
</gene>